<evidence type="ECO:0000256" key="14">
    <source>
        <dbReference type="SAM" id="Phobius"/>
    </source>
</evidence>
<dbReference type="InterPro" id="IPR012582">
    <property type="entry name" value="DNAPKcs_CC3"/>
</dbReference>
<feature type="domain" description="FATC" evidence="17">
    <location>
        <begin position="4003"/>
        <end position="4035"/>
    </location>
</feature>
<keyword evidence="11" id="KW-0067">ATP-binding</keyword>
<dbReference type="InterPro" id="IPR046803">
    <property type="entry name" value="DNAPKcs_CC1-2"/>
</dbReference>
<evidence type="ECO:0000256" key="12">
    <source>
        <dbReference type="ARBA" id="ARBA00023204"/>
    </source>
</evidence>
<evidence type="ECO:0000256" key="6">
    <source>
        <dbReference type="ARBA" id="ARBA00022553"/>
    </source>
</evidence>
<name>A0A8X6WN42_9ARAC</name>
<feature type="domain" description="FAT" evidence="16">
    <location>
        <begin position="2792"/>
        <end position="3441"/>
    </location>
</feature>
<dbReference type="OrthoDB" id="6426014at2759"/>
<evidence type="ECO:0000256" key="7">
    <source>
        <dbReference type="ARBA" id="ARBA00022679"/>
    </source>
</evidence>
<dbReference type="GO" id="GO:0005730">
    <property type="term" value="C:nucleolus"/>
    <property type="evidence" value="ECO:0007669"/>
    <property type="project" value="UniProtKB-SubCell"/>
</dbReference>
<dbReference type="InterPro" id="IPR016024">
    <property type="entry name" value="ARM-type_fold"/>
</dbReference>
<keyword evidence="8" id="KW-0547">Nucleotide-binding</keyword>
<dbReference type="CDD" id="cd05172">
    <property type="entry name" value="PIKKc_DNA-PK"/>
    <property type="match status" value="1"/>
</dbReference>
<dbReference type="SUPFAM" id="SSF48371">
    <property type="entry name" value="ARM repeat"/>
    <property type="match status" value="2"/>
</dbReference>
<comment type="caution">
    <text evidence="18">The sequence shown here is derived from an EMBL/GenBank/DDBJ whole genome shotgun (WGS) entry which is preliminary data.</text>
</comment>
<dbReference type="Pfam" id="PF19704">
    <property type="entry name" value="DNAPKcs_CC5"/>
    <property type="match status" value="1"/>
</dbReference>
<keyword evidence="12" id="KW-0234">DNA repair</keyword>
<evidence type="ECO:0000256" key="13">
    <source>
        <dbReference type="ARBA" id="ARBA00023242"/>
    </source>
</evidence>
<sequence length="4035" mass="466033">MGDIIELIRKDLETLKMYEECKAYSGKEGTISDVIKKIRDNYNTFSLKKEDREILNAHLLSIQHGILGFLKNIVPLKEIKKIKHECFKLLDDILDQSGSLVQDYGSDMMAVCTIYVRRDVGAELKKASLVTISKVLEACCGCQGEKRINIESLINDLYFQLTLRSKLTSTVKEEIFCLIGIVAHYYPEEFIPCQEKMLALFLQELKVQVNSKSKVFDYNIVAGCLQALKEYLYNFSVLYSEAALQLLAAHAPQFELFVFENCVDLYEDIMLWVQHQNRDMQKIGRDAVVSVLKVTADMVSSKYEEDKDNCTKIFNYFMRNFRDIFLSNNSSSKTLQIAVIAYGLFAKPCKLCLSENEVKLMLQNIIQRCEHAFLSDSDDIDDRILELSYYLESLSSIVSVTEYISENIIFSLEKLTVFQINKFPKVPSAYSFVVPKVVIRIMLSIQPKRELFLKFLAEVVYQGLVKTCSHPVIVEAESFKDKTLAGQLQNQNEIEYGSPMKIVTYKDYVYFWKSMLNVVQLKELNSLGIPLEHRQSLMETIYDELIHSSLSLISKLDLNLNQQKAESSNDGQNEIEISSDPLHGVHPNNMIDYYIFINLVDFLRDLLRENCTELFSKWVFTFGKEMIFHAAKHPYHSGFYKLISLNLSICSQIEYFKEIKYNMEDLSVELKNIPEDKLRSYQLFSKFVAEVAVRQEQFKDELLASCLQVLLSLPIEIVLHDINILIPALEHALKLGISYLPLASAAISALEKWSETIPMNIIKPHFSRLLPHLNYYLLASTIQDDALNLFSNKKKINVKKVHKMSSKSVKKFNRGALDVVYEDPELLKIQHHIIKFLGRLGESNKALLENAYEKLDEVAIAWDSMYRNHLKYSVPFQDMKPDIYFDDFLPNILEIATKSSVRQAKVAACEALHSLVLFMIGQGSILPDHFQKKYSMEALYKKLFPGLLELACDVEQVTKQLFRPLVLQIIHWFTCSRVSKCPETSVILLCLWDGVTDNQNAALRDFSAMCLREFFLWSIKQSSGKQRQPENLLNKLHSFSLHPNAFKRIGAALTFNNIYRIFRENEALVKKYTIQLLVQFVDSLAIAHTDNISLGTQEQCITALNHIQKILKETHKLFLKTDESRKKPECLEEATLQSAVLWLLRQCGCTQTECRHKCMELVVTLAPFMPVYKLSVLVISYRFENVLRNFSSSGSHNHKTLKSIVLWLEALEASMDCYHWAFSKQFLLQNELYGKKYSPMISSVKIFKTIEYYIENIVKESLISIVNRNERDQSELFTPEEVLKFNKLKCTVLIRLFTFIVSVFSPDAKWFHEQFMKVLWNSSLWEIILLSCVDPLFLGFDMMDPEISLKLPEEVSIIIKQFAEKNDFQDFCIEYLKYKEKYNLMKILPISLLNSKQNYMQVMQLLKGHELLITNGFPASIIFQKTMQTEIISSLLDSIWNDSMEMSGSTLKKRTLTPVAFSLAEQMLSICYNLELRVEEMAMKLMNPSQEFGTSKKSVVEKGLLIFNIFADSICSFASRTPDIFVKTLMNFLTKTSFTEVAILIKFIDYVACTRILRKTYGKDIIKAYLMYWSNINEWLENHSDADCKYSVLSIMTKMLLIDSEVAINKNGIYSLSLLPTYIHLLKMQNNDLSFIESAFDILPFFTKDSVNSDTLKSCIEEIRAVYFPLQSTELVVGSSSYHVYISSLKKLLSALSLTGSDFLFEFLSVFFCKEPNHALEENFQRSVKEMIKSMDPCNHQKFADIIFKMLLLNYQNYTPDTFLALTDKVLLVILQNIDMTPFINFFLTHIKILMNNIKESVSLVTPAKDVLLARKIAYFKLLELMYQILTKDLLHSKDSLIVESYLGQKPNQGNELSADIIKLSLEFKRTSYELEPEYKDLLRKLNCAKYNALMTVVSCTQNELKFYNAFLFKENPTKNERIWERIVDAEIKVEFEMEIDPSSSRKKKFIIIRHNIRNENEMEENADLSDVPSSLNLFGSENLGLSSLAEDVSKFVFSTNDPVFSRQNENTTDISKGKRQNLFIEQKYEGGFMELDDDELNKHDSMEALCRLLQHMKTEGLIPDEQTEVVPPWLNCIIQSLEDGMLAENIRLFLGRVIINNAKILQPYAKALIGPLLDLIIMGTCGFSLNYYILDIIIAILSWAPKTVPQGNVVHKANEVLKFVIKNCEHSRREIFRNNLEVIKTLLECWKNGLEIPYDLIYGKMKETSDDYKRNVYGIQLLGVVFYFLMLLRNLSHKYKDVYSSTSEVVALILKHLLRNEDNPTENPFLLKVADQLKILKDKDEDKFIYCLNKIHVSCPEIADQFISRLLYLYPRVYGSFKIYILEILCSRVCDIENGYQELKVIGLFEDLEKKDETSQKLLLQTLEKLIPDLSCDDILHILPTIVDIHTQPSIASRLALYKILFLLFEKFSDNVGAKEKEITRYAQETLLIGLADPDPSIRLIIDNFWSNEKRLPTGTKERMLALMKNMFSPMTEESFLQSATFLLLERTSHSPDFKRKIFEHPLSKCNFQAYQIQTSWRKRHMVMSPLFTESVSSTYSSFMSLDPYRSSTLGQDLQIKATQQNAAFPETMEVDEDLRKQGTYNWLTERTDTFSLQDFSFDSGYGSVNSTSKSITANKSIKLFPKMVQAKDEEKVERKSSAWMLRRRFYKDKRKDSDTFARHELRRQDRRKEIKKEQQIQRDAQVVMYRQYRIGELPDIQISNSEIIKPIQALAMNDGTIAKLLFKSILVAICAFVKDEFPEYLETFYEEIGSCFEKILQSSYLYTPNVMSFCLEALYQLQDIKLDVEIVFNACIGSNQQSIGILLLETKILSGFSSEPLQKKKRPDKHILTEESNYWMKLAELYKSVETYDVVNGIFSLMMGSSEANRKALNYESSGQYIKAVVLYNELYDKTSDEHDQAEKDFWDKSALFCMNKLCKWNDLESTVVSRFTDPESPDLQAVWEDQYMKDNYLPYLVRSKIKQLLEGKNEQSLLTFFDTAREDEEKKIHVETHFSEELALLYIVQDKFDMARQYSSACLSKFLKEWQNLSSLALGGRHACLQKLLKYVELIEFLDVMKKNEYSNTFSTICTLKTWQKIFPSMIDTVDIWDDVVTNRHLYMKKFQGKLKDVMQTEIDQNDSCKMDSEDQSQLDFKKLLLETSVFVKLKFAENCAGQKNFPVAVSTLKNIYKVSKSLDGSMWAKFIEAYCSVNNRRSLCEPDRKLDIVLESWKQLGELGKRCGESVSQTKLLSQTFEILAMMFMNNEINLNEVTKEQKEKILALSEGKMGKTEIISQVLDKSFSCLKDVIRTSLSPTELRKMKDANIKDISSAYMELANFCNRYLSNKSFHGYSPKNIPSFSEFPKVLTESLLDALKFGSKDALLLFPRLLQIIESNHSCLPLFQKKTSDMPCWLFIGWIDQMLALLDKAEGKAVHSIIQNIAILYPDAIVYAFQLSCDSYDFTNLKDGNVNKCFVEKIRQILEKQTLIRDFVAALEHLSVPYILFKEYISEIEGLVCSHASQDKIQKCFTKMCEKLFFEKLVPEGRSVPIGPLQERFSKEFRSKVLAVCGQNGSKLLGKSSQAAALEGLKNLFAEAKQKDTKITSLKSVSPWLSDFKQWKYSTQIEIPGQYSGKSKPLPEYHVKVAGFDEKVLVLTSATFPRRITIRGNDEKEYKILVKSGEDLRQDSRIQQLFSVMNDIYANDIHCSQRHLSLRTYKVVPLSNRLGLIEWVENTTVLVDFLRDGMSDEERGKFLSTSANDIALTRFRNWAAKQWKNMCEPYWNLYLKKNRKECVEKYEEITNLIPKNLLMKSFMKLSSSPEAFMLLRNKFAQSHALICLSQWVLGIGDRHLGNFLIDKSTGFEVGIDFGHAFGSATQFLPVPELMPFRLTPQYLQLMGPLQVKGIYESTMIHALSAICNSRDILLNVMDIFIKEPTLDWEVHANRQLKALGMDIKDKKENWFPKQRIEMARKKLEGVNPCYITRKELELGHVTKQELFKKMELICLGNSEYNVRARMKKTGLTVEEQVDCLIDMATDPHILCLVYFGWNPWI</sequence>
<evidence type="ECO:0000313" key="18">
    <source>
        <dbReference type="EMBL" id="GFY38233.1"/>
    </source>
</evidence>
<evidence type="ECO:0000259" key="17">
    <source>
        <dbReference type="PROSITE" id="PS51190"/>
    </source>
</evidence>
<evidence type="ECO:0000256" key="9">
    <source>
        <dbReference type="ARBA" id="ARBA00022763"/>
    </source>
</evidence>
<protein>
    <recommendedName>
        <fullName evidence="4">DNA-dependent protein kinase catalytic subunit</fullName>
        <ecNumber evidence="3">2.7.11.1</ecNumber>
    </recommendedName>
</protein>
<dbReference type="InterPro" id="IPR018936">
    <property type="entry name" value="PI3/4_kinase_CS"/>
</dbReference>
<evidence type="ECO:0000256" key="11">
    <source>
        <dbReference type="ARBA" id="ARBA00022840"/>
    </source>
</evidence>
<dbReference type="GO" id="GO:0000723">
    <property type="term" value="P:telomere maintenance"/>
    <property type="evidence" value="ECO:0007669"/>
    <property type="project" value="TreeGrafter"/>
</dbReference>
<dbReference type="PROSITE" id="PS00915">
    <property type="entry name" value="PI3_4_KINASE_1"/>
    <property type="match status" value="1"/>
</dbReference>
<keyword evidence="19" id="KW-1185">Reference proteome</keyword>
<keyword evidence="13" id="KW-0539">Nucleus</keyword>
<feature type="domain" description="PI3K/PI4K catalytic" evidence="15">
    <location>
        <begin position="3630"/>
        <end position="3962"/>
    </location>
</feature>
<dbReference type="InterPro" id="IPR050517">
    <property type="entry name" value="DDR_Repair_Kinase"/>
</dbReference>
<dbReference type="Pfam" id="PF00454">
    <property type="entry name" value="PI3_PI4_kinase"/>
    <property type="match status" value="1"/>
</dbReference>
<dbReference type="PANTHER" id="PTHR11139">
    <property type="entry name" value="ATAXIA TELANGIECTASIA MUTATED ATM -RELATED"/>
    <property type="match status" value="1"/>
</dbReference>
<evidence type="ECO:0000256" key="1">
    <source>
        <dbReference type="ARBA" id="ARBA00004604"/>
    </source>
</evidence>
<dbReference type="GO" id="GO:0004677">
    <property type="term" value="F:DNA-dependent protein kinase activity"/>
    <property type="evidence" value="ECO:0007669"/>
    <property type="project" value="InterPro"/>
</dbReference>
<dbReference type="InterPro" id="IPR014009">
    <property type="entry name" value="PIK_FAT"/>
</dbReference>
<dbReference type="InterPro" id="IPR037706">
    <property type="entry name" value="DNA-PK_dom"/>
</dbReference>
<dbReference type="SMART" id="SM00146">
    <property type="entry name" value="PI3Kc"/>
    <property type="match status" value="1"/>
</dbReference>
<dbReference type="InterPro" id="IPR003152">
    <property type="entry name" value="FATC_dom"/>
</dbReference>
<feature type="transmembrane region" description="Helical" evidence="14">
    <location>
        <begin position="2216"/>
        <end position="2233"/>
    </location>
</feature>
<keyword evidence="14" id="KW-1133">Transmembrane helix</keyword>
<evidence type="ECO:0000313" key="19">
    <source>
        <dbReference type="Proteomes" id="UP000886998"/>
    </source>
</evidence>
<dbReference type="Pfam" id="PF02260">
    <property type="entry name" value="FATC"/>
    <property type="match status" value="1"/>
</dbReference>
<dbReference type="EC" id="2.7.11.1" evidence="3"/>
<keyword evidence="9" id="KW-0227">DNA damage</keyword>
<dbReference type="SMART" id="SM01343">
    <property type="entry name" value="FATC"/>
    <property type="match status" value="1"/>
</dbReference>
<dbReference type="PROSITE" id="PS51190">
    <property type="entry name" value="FATC"/>
    <property type="match status" value="1"/>
</dbReference>
<dbReference type="PROSITE" id="PS51189">
    <property type="entry name" value="FAT"/>
    <property type="match status" value="1"/>
</dbReference>
<dbReference type="Pfam" id="PF02259">
    <property type="entry name" value="FAT"/>
    <property type="match status" value="1"/>
</dbReference>
<evidence type="ECO:0000256" key="10">
    <source>
        <dbReference type="ARBA" id="ARBA00022777"/>
    </source>
</evidence>
<organism evidence="18 19">
    <name type="scientific">Trichonephila inaurata madagascariensis</name>
    <dbReference type="NCBI Taxonomy" id="2747483"/>
    <lineage>
        <taxon>Eukaryota</taxon>
        <taxon>Metazoa</taxon>
        <taxon>Ecdysozoa</taxon>
        <taxon>Arthropoda</taxon>
        <taxon>Chelicerata</taxon>
        <taxon>Arachnida</taxon>
        <taxon>Araneae</taxon>
        <taxon>Araneomorphae</taxon>
        <taxon>Entelegynae</taxon>
        <taxon>Araneoidea</taxon>
        <taxon>Nephilidae</taxon>
        <taxon>Trichonephila</taxon>
        <taxon>Trichonephila inaurata</taxon>
    </lineage>
</organism>
<dbReference type="SMART" id="SM01344">
    <property type="entry name" value="NUC194"/>
    <property type="match status" value="1"/>
</dbReference>
<keyword evidence="14" id="KW-0812">Transmembrane</keyword>
<dbReference type="InterPro" id="IPR000403">
    <property type="entry name" value="PI3/4_kinase_cat_dom"/>
</dbReference>
<accession>A0A8X6WN42</accession>
<dbReference type="InterPro" id="IPR003151">
    <property type="entry name" value="PIK-rel_kinase_FAT"/>
</dbReference>
<keyword evidence="10 18" id="KW-0418">Kinase</keyword>
<dbReference type="Pfam" id="PF08163">
    <property type="entry name" value="DNAPKcs_CC3"/>
    <property type="match status" value="1"/>
</dbReference>
<evidence type="ECO:0000256" key="5">
    <source>
        <dbReference type="ARBA" id="ARBA00022527"/>
    </source>
</evidence>
<dbReference type="InterPro" id="IPR046804">
    <property type="entry name" value="DNA-PKcs_N"/>
</dbReference>
<dbReference type="PANTHER" id="PTHR11139:SF68">
    <property type="entry name" value="DNA-DEPENDENT PROTEIN KINASE CATALYTIC SUBUNIT"/>
    <property type="match status" value="1"/>
</dbReference>
<dbReference type="Gene3D" id="1.10.1070.11">
    <property type="entry name" value="Phosphatidylinositol 3-/4-kinase, catalytic domain"/>
    <property type="match status" value="1"/>
</dbReference>
<dbReference type="InterPro" id="IPR036940">
    <property type="entry name" value="PI3/4_kinase_cat_sf"/>
</dbReference>
<evidence type="ECO:0000256" key="3">
    <source>
        <dbReference type="ARBA" id="ARBA00012513"/>
    </source>
</evidence>
<evidence type="ECO:0000256" key="2">
    <source>
        <dbReference type="ARBA" id="ARBA00011031"/>
    </source>
</evidence>
<reference evidence="18" key="1">
    <citation type="submission" date="2020-08" db="EMBL/GenBank/DDBJ databases">
        <title>Multicomponent nature underlies the extraordinary mechanical properties of spider dragline silk.</title>
        <authorList>
            <person name="Kono N."/>
            <person name="Nakamura H."/>
            <person name="Mori M."/>
            <person name="Yoshida Y."/>
            <person name="Ohtoshi R."/>
            <person name="Malay A.D."/>
            <person name="Moran D.A.P."/>
            <person name="Tomita M."/>
            <person name="Numata K."/>
            <person name="Arakawa K."/>
        </authorList>
    </citation>
    <scope>NUCLEOTIDE SEQUENCE</scope>
</reference>
<dbReference type="PROSITE" id="PS50290">
    <property type="entry name" value="PI3_4_KINASE_3"/>
    <property type="match status" value="1"/>
</dbReference>
<dbReference type="Proteomes" id="UP000886998">
    <property type="component" value="Unassembled WGS sequence"/>
</dbReference>
<proteinExistence type="inferred from homology"/>
<evidence type="ECO:0000256" key="4">
    <source>
        <dbReference type="ARBA" id="ARBA00018077"/>
    </source>
</evidence>
<keyword evidence="14" id="KW-0472">Membrane</keyword>
<dbReference type="Pfam" id="PF20502">
    <property type="entry name" value="DNAPKcs_CC1-2"/>
    <property type="match status" value="1"/>
</dbReference>
<dbReference type="EMBL" id="BMAV01000722">
    <property type="protein sequence ID" value="GFY38233.1"/>
    <property type="molecule type" value="Genomic_DNA"/>
</dbReference>
<comment type="subcellular location">
    <subcellularLocation>
        <location evidence="1">Nucleus</location>
        <location evidence="1">Nucleolus</location>
    </subcellularLocation>
</comment>
<evidence type="ECO:0000256" key="8">
    <source>
        <dbReference type="ARBA" id="ARBA00022741"/>
    </source>
</evidence>
<dbReference type="GO" id="GO:0006303">
    <property type="term" value="P:double-strand break repair via nonhomologous end joining"/>
    <property type="evidence" value="ECO:0007669"/>
    <property type="project" value="InterPro"/>
</dbReference>
<dbReference type="GO" id="GO:0005524">
    <property type="term" value="F:ATP binding"/>
    <property type="evidence" value="ECO:0007669"/>
    <property type="project" value="UniProtKB-KW"/>
</dbReference>
<dbReference type="InterPro" id="IPR045581">
    <property type="entry name" value="DNAPKcs_CC5"/>
</dbReference>
<dbReference type="Pfam" id="PF20500">
    <property type="entry name" value="DNA-PKcs_N"/>
    <property type="match status" value="2"/>
</dbReference>
<keyword evidence="6" id="KW-0597">Phosphoprotein</keyword>
<keyword evidence="5" id="KW-0723">Serine/threonine-protein kinase</keyword>
<evidence type="ECO:0000259" key="16">
    <source>
        <dbReference type="PROSITE" id="PS51189"/>
    </source>
</evidence>
<keyword evidence="7" id="KW-0808">Transferase</keyword>
<dbReference type="InterPro" id="IPR011009">
    <property type="entry name" value="Kinase-like_dom_sf"/>
</dbReference>
<dbReference type="Gene3D" id="3.30.1010.10">
    <property type="entry name" value="Phosphatidylinositol 3-kinase Catalytic Subunit, Chain A, domain 4"/>
    <property type="match status" value="1"/>
</dbReference>
<dbReference type="PROSITE" id="PS00916">
    <property type="entry name" value="PI3_4_KINASE_2"/>
    <property type="match status" value="1"/>
</dbReference>
<gene>
    <name evidence="18" type="primary">PRKDC</name>
    <name evidence="18" type="ORF">TNIN_117121</name>
</gene>
<comment type="similarity">
    <text evidence="2">Belongs to the PI3/PI4-kinase family.</text>
</comment>
<evidence type="ECO:0000259" key="15">
    <source>
        <dbReference type="PROSITE" id="PS50290"/>
    </source>
</evidence>
<dbReference type="SUPFAM" id="SSF56112">
    <property type="entry name" value="Protein kinase-like (PK-like)"/>
    <property type="match status" value="1"/>
</dbReference>